<name>A0A098S6M0_9BACT</name>
<evidence type="ECO:0000313" key="6">
    <source>
        <dbReference type="Proteomes" id="UP000029736"/>
    </source>
</evidence>
<dbReference type="InterPro" id="IPR003661">
    <property type="entry name" value="HisK_dim/P_dom"/>
</dbReference>
<gene>
    <name evidence="5" type="ORF">IX84_11030</name>
</gene>
<dbReference type="RefSeq" id="WP_044219892.1">
    <property type="nucleotide sequence ID" value="NZ_CAKZLC010000186.1"/>
</dbReference>
<dbReference type="InterPro" id="IPR003594">
    <property type="entry name" value="HATPase_dom"/>
</dbReference>
<dbReference type="InterPro" id="IPR004358">
    <property type="entry name" value="Sig_transdc_His_kin-like_C"/>
</dbReference>
<dbReference type="EMBL" id="JPOS01000022">
    <property type="protein sequence ID" value="KGE88079.1"/>
    <property type="molecule type" value="Genomic_DNA"/>
</dbReference>
<dbReference type="AlphaFoldDB" id="A0A098S6M0"/>
<feature type="domain" description="Histidine kinase" evidence="4">
    <location>
        <begin position="158"/>
        <end position="366"/>
    </location>
</feature>
<dbReference type="InterPro" id="IPR005467">
    <property type="entry name" value="His_kinase_dom"/>
</dbReference>
<comment type="caution">
    <text evidence="5">The sequence shown here is derived from an EMBL/GenBank/DDBJ whole genome shotgun (WGS) entry which is preliminary data.</text>
</comment>
<dbReference type="Proteomes" id="UP000029736">
    <property type="component" value="Unassembled WGS sequence"/>
</dbReference>
<sequence>MPEASPDVVHALQERIKELSCLYEISNIAATSTASLPEKLQEVVQALPKAWQHPDFAVAALLLDDQQYRSGSLASKYETQQHPIVVRGLERGHLAMHYNYLNGAPPPFLHEEALLLKTLAQEISGIIERDEQKAREALLRRKFEQADRLSILGEITAGIAHELNTPLGNILGFAQLIQDRTDDQQVGQDIEKIINSSMHAREIVKKLMFFSCEMPQQKQNTDVGLLIEEALQLLRVTFEQAGITPRLSLPGRPVIAEVDPIQFTQVVFNLLINALHASAPGQEVWLTLIQHETNMVLRIQDFGHGIEKDLRERIFEPFFSTKAPGEGSGLGLSVVHGIVKTHGGQIELESQPGEGACFTLRFPLTSVA</sequence>
<dbReference type="Gene3D" id="3.30.565.10">
    <property type="entry name" value="Histidine kinase-like ATPase, C-terminal domain"/>
    <property type="match status" value="1"/>
</dbReference>
<evidence type="ECO:0000259" key="4">
    <source>
        <dbReference type="PROSITE" id="PS50109"/>
    </source>
</evidence>
<dbReference type="EC" id="2.7.13.3" evidence="2"/>
<dbReference type="SUPFAM" id="SSF47384">
    <property type="entry name" value="Homodimeric domain of signal transducing histidine kinase"/>
    <property type="match status" value="1"/>
</dbReference>
<protein>
    <recommendedName>
        <fullName evidence="2">histidine kinase</fullName>
        <ecNumber evidence="2">2.7.13.3</ecNumber>
    </recommendedName>
</protein>
<dbReference type="Pfam" id="PF02518">
    <property type="entry name" value="HATPase_c"/>
    <property type="match status" value="1"/>
</dbReference>
<comment type="catalytic activity">
    <reaction evidence="1">
        <text>ATP + protein L-histidine = ADP + protein N-phospho-L-histidine.</text>
        <dbReference type="EC" id="2.7.13.3"/>
    </reaction>
</comment>
<dbReference type="PANTHER" id="PTHR43065">
    <property type="entry name" value="SENSOR HISTIDINE KINASE"/>
    <property type="match status" value="1"/>
</dbReference>
<evidence type="ECO:0000313" key="5">
    <source>
        <dbReference type="EMBL" id="KGE88079.1"/>
    </source>
</evidence>
<keyword evidence="5" id="KW-0418">Kinase</keyword>
<keyword evidence="5" id="KW-0808">Transferase</keyword>
<dbReference type="Pfam" id="PF00512">
    <property type="entry name" value="HisKA"/>
    <property type="match status" value="1"/>
</dbReference>
<dbReference type="GO" id="GO:0000155">
    <property type="term" value="F:phosphorelay sensor kinase activity"/>
    <property type="evidence" value="ECO:0007669"/>
    <property type="project" value="InterPro"/>
</dbReference>
<keyword evidence="6" id="KW-1185">Reference proteome</keyword>
<dbReference type="PRINTS" id="PR00344">
    <property type="entry name" value="BCTRLSENSOR"/>
</dbReference>
<dbReference type="STRING" id="1524460.IX84_11030"/>
<proteinExistence type="predicted"/>
<organism evidence="5 6">
    <name type="scientific">Phaeodactylibacter xiamenensis</name>
    <dbReference type="NCBI Taxonomy" id="1524460"/>
    <lineage>
        <taxon>Bacteria</taxon>
        <taxon>Pseudomonadati</taxon>
        <taxon>Bacteroidota</taxon>
        <taxon>Saprospiria</taxon>
        <taxon>Saprospirales</taxon>
        <taxon>Haliscomenobacteraceae</taxon>
        <taxon>Phaeodactylibacter</taxon>
    </lineage>
</organism>
<dbReference type="SMART" id="SM00388">
    <property type="entry name" value="HisKA"/>
    <property type="match status" value="1"/>
</dbReference>
<evidence type="ECO:0000256" key="1">
    <source>
        <dbReference type="ARBA" id="ARBA00000085"/>
    </source>
</evidence>
<dbReference type="OrthoDB" id="9806995at2"/>
<dbReference type="InterPro" id="IPR036097">
    <property type="entry name" value="HisK_dim/P_sf"/>
</dbReference>
<dbReference type="PANTHER" id="PTHR43065:SF42">
    <property type="entry name" value="TWO-COMPONENT SENSOR PPRA"/>
    <property type="match status" value="1"/>
</dbReference>
<dbReference type="SMART" id="SM00387">
    <property type="entry name" value="HATPase_c"/>
    <property type="match status" value="1"/>
</dbReference>
<dbReference type="PROSITE" id="PS50109">
    <property type="entry name" value="HIS_KIN"/>
    <property type="match status" value="1"/>
</dbReference>
<dbReference type="SUPFAM" id="SSF55874">
    <property type="entry name" value="ATPase domain of HSP90 chaperone/DNA topoisomerase II/histidine kinase"/>
    <property type="match status" value="1"/>
</dbReference>
<reference evidence="5 6" key="1">
    <citation type="journal article" date="2014" name="Int. J. Syst. Evol. Microbiol.">
        <title>Phaeodactylibacter xiamenensis gen. nov., sp. nov., a member of the family Saprospiraceae isolated from the marine alga Phaeodactylum tricornutum.</title>
        <authorList>
            <person name="Chen Z.Jr."/>
            <person name="Lei X."/>
            <person name="Lai Q."/>
            <person name="Li Y."/>
            <person name="Zhang B."/>
            <person name="Zhang J."/>
            <person name="Zhang H."/>
            <person name="Yang L."/>
            <person name="Zheng W."/>
            <person name="Tian Y."/>
            <person name="Yu Z."/>
            <person name="Xu H.Jr."/>
            <person name="Zheng T."/>
        </authorList>
    </citation>
    <scope>NUCLEOTIDE SEQUENCE [LARGE SCALE GENOMIC DNA]</scope>
    <source>
        <strain evidence="5 6">KD52</strain>
    </source>
</reference>
<dbReference type="Gene3D" id="1.10.287.130">
    <property type="match status" value="1"/>
</dbReference>
<evidence type="ECO:0000256" key="3">
    <source>
        <dbReference type="ARBA" id="ARBA00022553"/>
    </source>
</evidence>
<dbReference type="InterPro" id="IPR036890">
    <property type="entry name" value="HATPase_C_sf"/>
</dbReference>
<dbReference type="CDD" id="cd00082">
    <property type="entry name" value="HisKA"/>
    <property type="match status" value="1"/>
</dbReference>
<accession>A0A098S6M0</accession>
<evidence type="ECO:0000256" key="2">
    <source>
        <dbReference type="ARBA" id="ARBA00012438"/>
    </source>
</evidence>
<keyword evidence="3" id="KW-0597">Phosphoprotein</keyword>